<accession>A0A1Y9G9C2</accession>
<reference evidence="2 3" key="1">
    <citation type="journal article" date="2017" name="G3 (Bethesda)">
        <title>The Physical Genome Mapping of Anopheles albimanus Corrected Scaffold Misassemblies and Identified Interarm Rearrangements in Genus Anopheles.</title>
        <authorList>
            <person name="Artemov G.N."/>
            <person name="Peery A.N."/>
            <person name="Jiang X."/>
            <person name="Tu Z."/>
            <person name="Stegniy V.N."/>
            <person name="Sharakhova M.V."/>
            <person name="Sharakhov I.V."/>
        </authorList>
    </citation>
    <scope>NUCLEOTIDE SEQUENCE [LARGE SCALE GENOMIC DNA]</scope>
    <source>
        <strain evidence="2 3">ALBI9_A</strain>
    </source>
</reference>
<dbReference type="GO" id="GO:0005524">
    <property type="term" value="F:ATP binding"/>
    <property type="evidence" value="ECO:0007669"/>
    <property type="project" value="InterPro"/>
</dbReference>
<dbReference type="Gene3D" id="1.20.1060.20">
    <property type="match status" value="1"/>
</dbReference>
<evidence type="ECO:0000256" key="1">
    <source>
        <dbReference type="ARBA" id="ARBA00023054"/>
    </source>
</evidence>
<dbReference type="SUPFAM" id="SSF75553">
    <property type="entry name" value="Smc hinge domain"/>
    <property type="match status" value="1"/>
</dbReference>
<dbReference type="AlphaFoldDB" id="A0A1Y9G9C2"/>
<name>A0A1Y9G9C2_ANOAL</name>
<keyword evidence="3" id="KW-1185">Reference proteome</keyword>
<proteinExistence type="predicted"/>
<dbReference type="Gene3D" id="3.30.70.1620">
    <property type="match status" value="1"/>
</dbReference>
<sequence>MRNKDQYLLNGNVVSRKELTSFLESAGLSISSPYYIVKQGKINQLATASPTQLLQVLFDVTEIQLYKARSAQSLKCLESASADMEHMRADIEMMKKRREMLNKEKNLLEKFEALNKERRILEFAILEKERSELIAENDRVKDDRRAMKEKQQNLESQRQKVQENVSNIKKQLHTIAKDLEIEQHRSIELSQEQNTLEKKSVSMELKLSDIVEEQQREKELHDEVNKTLDKLNGQIESREEELHNLSRQHDLLSKGEAILNEKLLKLKQRRNELIEKLSRKTQFSSLDDRNHWIRAQLQTIAEKIKVKKTVLHQAKQSLEQNNARLHAGNELLEQHATWYDELKLELEKGKHYLNESIAVRTHMRTVIAELLEEESTLMDRLYSSKEKLSIVNGMLRKRIGKAAQIGCESVAKVLEMFRSEGISKKHIIDGYYGLVVDNVDYDDNISQALEITAGGQLFYHIVENDHISSQLLQKFNERNMPGELHIMPLNRLASRSHRYPDDEHCTPLITMLRYDPRFERVFQHICGKTLLCEDLETATQKLQQYNFEYVTYEGDQVRSNGLMKGGHHKQRVPLSQLHRDRANISENIKFLESRLSSVSCLLVDKKKDIDNCEQQILQLEMEIVKPRQQIEAARMEKQTILENMQDINQQITVNERIIGEYRADIELLERREKCLTEEMQLDLSRKESSLCDEKGIQLLDENIRELGQQLQDIFSERMKVEVRQGKLDNLLRTNLKRQRDELRKPVEESVFTKRIEKCRQEINAINAKRLALTAKKEKCAEVIVSKTEEKRKIIQRLKASVEELKILEDQLEENKYAVVPQPADKMTLEERIQLNADMIAGFGVLPAIDQEYYNLSLRDLMKRLESTNNRLNRFGQINQKAIEEVAKLSANIAHDEMCLEKLYEVKKQLESVFCQLDRHQASCIESSFVKVNHNFGEMFRKIVPGGNGYLTLHTVDAEDDVENRETNDSQCSSDRYTGLSIKVSFVGGDAVAKGMNQLSGGQKTVAAVAFIFAIQKFNPAPFYLFDEIDQALDVQHRAHVAALINELSNTSQFITTTFRREFLRHAHQFYGVRCRNNTSYIGVVSKDEASQFINDSAYDETVSSSANVN</sequence>
<dbReference type="InterPro" id="IPR003395">
    <property type="entry name" value="RecF/RecN/SMC_N"/>
</dbReference>
<keyword evidence="1" id="KW-0175">Coiled coil</keyword>
<dbReference type="PIRSF" id="PIRSF005719">
    <property type="entry name" value="SMC"/>
    <property type="match status" value="1"/>
</dbReference>
<dbReference type="SUPFAM" id="SSF52540">
    <property type="entry name" value="P-loop containing nucleoside triphosphate hydrolases"/>
    <property type="match status" value="2"/>
</dbReference>
<evidence type="ECO:0000313" key="3">
    <source>
        <dbReference type="Proteomes" id="UP000069272"/>
    </source>
</evidence>
<dbReference type="STRING" id="7167.A0A1Y9G9C2"/>
<dbReference type="GO" id="GO:0016887">
    <property type="term" value="F:ATP hydrolysis activity"/>
    <property type="evidence" value="ECO:0007669"/>
    <property type="project" value="InterPro"/>
</dbReference>
<reference evidence="2" key="2">
    <citation type="submission" date="2022-08" db="UniProtKB">
        <authorList>
            <consortium name="EnsemblMetazoa"/>
        </authorList>
    </citation>
    <scope>IDENTIFICATION</scope>
    <source>
        <strain evidence="2">STECLA/ALBI9_A</strain>
    </source>
</reference>
<dbReference type="VEuPathDB" id="VectorBase:AALB20_036691"/>
<dbReference type="GO" id="GO:0005694">
    <property type="term" value="C:chromosome"/>
    <property type="evidence" value="ECO:0007669"/>
    <property type="project" value="InterPro"/>
</dbReference>
<dbReference type="VEuPathDB" id="VectorBase:AALB015945"/>
<dbReference type="PANTHER" id="PTHR43977">
    <property type="entry name" value="STRUCTURAL MAINTENANCE OF CHROMOSOMES PROTEIN 3"/>
    <property type="match status" value="1"/>
</dbReference>
<dbReference type="EnsemblMetazoa" id="AALB015945-RA">
    <property type="protein sequence ID" value="AALB015945-PA"/>
    <property type="gene ID" value="AALB015945"/>
</dbReference>
<dbReference type="GO" id="GO:0051276">
    <property type="term" value="P:chromosome organization"/>
    <property type="evidence" value="ECO:0007669"/>
    <property type="project" value="InterPro"/>
</dbReference>
<dbReference type="InterPro" id="IPR024704">
    <property type="entry name" value="SMC"/>
</dbReference>
<dbReference type="SMART" id="SM00968">
    <property type="entry name" value="SMC_hinge"/>
    <property type="match status" value="1"/>
</dbReference>
<protein>
    <submittedName>
        <fullName evidence="2">Uncharacterized protein</fullName>
    </submittedName>
</protein>
<dbReference type="Proteomes" id="UP000069272">
    <property type="component" value="Chromosome 2L"/>
</dbReference>
<dbReference type="InterPro" id="IPR036277">
    <property type="entry name" value="SMC_hinge_sf"/>
</dbReference>
<dbReference type="InterPro" id="IPR027417">
    <property type="entry name" value="P-loop_NTPase"/>
</dbReference>
<evidence type="ECO:0000313" key="2">
    <source>
        <dbReference type="EnsemblMetazoa" id="AALB015945-PA"/>
    </source>
</evidence>
<dbReference type="Gene3D" id="3.40.50.300">
    <property type="entry name" value="P-loop containing nucleotide triphosphate hydrolases"/>
    <property type="match status" value="2"/>
</dbReference>
<dbReference type="Pfam" id="PF06470">
    <property type="entry name" value="SMC_hinge"/>
    <property type="match status" value="1"/>
</dbReference>
<organism evidence="2 3">
    <name type="scientific">Anopheles albimanus</name>
    <name type="common">New world malaria mosquito</name>
    <dbReference type="NCBI Taxonomy" id="7167"/>
    <lineage>
        <taxon>Eukaryota</taxon>
        <taxon>Metazoa</taxon>
        <taxon>Ecdysozoa</taxon>
        <taxon>Arthropoda</taxon>
        <taxon>Hexapoda</taxon>
        <taxon>Insecta</taxon>
        <taxon>Pterygota</taxon>
        <taxon>Neoptera</taxon>
        <taxon>Endopterygota</taxon>
        <taxon>Diptera</taxon>
        <taxon>Nematocera</taxon>
        <taxon>Culicoidea</taxon>
        <taxon>Culicidae</taxon>
        <taxon>Anophelinae</taxon>
        <taxon>Anopheles</taxon>
    </lineage>
</organism>
<dbReference type="InterPro" id="IPR010935">
    <property type="entry name" value="SMC_hinge"/>
</dbReference>
<dbReference type="Pfam" id="PF02463">
    <property type="entry name" value="SMC_N"/>
    <property type="match status" value="1"/>
</dbReference>